<feature type="domain" description="NAD-dependent epimerase/dehydratase" evidence="1">
    <location>
        <begin position="16"/>
        <end position="254"/>
    </location>
</feature>
<keyword evidence="3" id="KW-1185">Reference proteome</keyword>
<comment type="caution">
    <text evidence="2">The sequence shown here is derived from an EMBL/GenBank/DDBJ whole genome shotgun (WGS) entry which is preliminary data.</text>
</comment>
<name>A0ABR0FES5_9PEZI</name>
<gene>
    <name evidence="2" type="ORF">QC761_502110</name>
</gene>
<dbReference type="Gene3D" id="3.40.50.720">
    <property type="entry name" value="NAD(P)-binding Rossmann-like Domain"/>
    <property type="match status" value="1"/>
</dbReference>
<dbReference type="PANTHER" id="PTHR48079">
    <property type="entry name" value="PROTEIN YEEZ"/>
    <property type="match status" value="1"/>
</dbReference>
<dbReference type="Pfam" id="PF01370">
    <property type="entry name" value="Epimerase"/>
    <property type="match status" value="1"/>
</dbReference>
<dbReference type="GeneID" id="87898930"/>
<organism evidence="2 3">
    <name type="scientific">Podospora bellae-mahoneyi</name>
    <dbReference type="NCBI Taxonomy" id="2093777"/>
    <lineage>
        <taxon>Eukaryota</taxon>
        <taxon>Fungi</taxon>
        <taxon>Dikarya</taxon>
        <taxon>Ascomycota</taxon>
        <taxon>Pezizomycotina</taxon>
        <taxon>Sordariomycetes</taxon>
        <taxon>Sordariomycetidae</taxon>
        <taxon>Sordariales</taxon>
        <taxon>Podosporaceae</taxon>
        <taxon>Podospora</taxon>
    </lineage>
</organism>
<evidence type="ECO:0000313" key="2">
    <source>
        <dbReference type="EMBL" id="KAK4641412.1"/>
    </source>
</evidence>
<accession>A0ABR0FES5</accession>
<protein>
    <recommendedName>
        <fullName evidence="1">NAD-dependent epimerase/dehydratase domain-containing protein</fullName>
    </recommendedName>
</protein>
<dbReference type="InterPro" id="IPR051783">
    <property type="entry name" value="NAD(P)-dependent_oxidoreduct"/>
</dbReference>
<dbReference type="PANTHER" id="PTHR48079:SF6">
    <property type="entry name" value="NAD(P)-BINDING DOMAIN-CONTAINING PROTEIN-RELATED"/>
    <property type="match status" value="1"/>
</dbReference>
<reference evidence="2 3" key="1">
    <citation type="journal article" date="2023" name="bioRxiv">
        <title>High-quality genome assemblies of four members of thePodospora anserinaspecies complex.</title>
        <authorList>
            <person name="Ament-Velasquez S.L."/>
            <person name="Vogan A.A."/>
            <person name="Wallerman O."/>
            <person name="Hartmann F."/>
            <person name="Gautier V."/>
            <person name="Silar P."/>
            <person name="Giraud T."/>
            <person name="Johannesson H."/>
        </authorList>
    </citation>
    <scope>NUCLEOTIDE SEQUENCE [LARGE SCALE GENOMIC DNA]</scope>
    <source>
        <strain evidence="2 3">CBS 112042</strain>
    </source>
</reference>
<evidence type="ECO:0000259" key="1">
    <source>
        <dbReference type="Pfam" id="PF01370"/>
    </source>
</evidence>
<dbReference type="Proteomes" id="UP001322138">
    <property type="component" value="Unassembled WGS sequence"/>
</dbReference>
<dbReference type="InterPro" id="IPR036291">
    <property type="entry name" value="NAD(P)-bd_dom_sf"/>
</dbReference>
<dbReference type="RefSeq" id="XP_062730388.1">
    <property type="nucleotide sequence ID" value="XM_062879448.1"/>
</dbReference>
<sequence length="384" mass="41479">MTNPSAAPVSTKFLNVLVIGANGYLGTAICSAFLRTNAPPTSFRVHGLIRRESAAHQLAMNEVIPIIGSLSEPDMVRTAVLSHSPVWDIIVTCTEPSRATEAAHWSDLLAFIQDLASASASHGVRPFVLWSSGCKDYGTTGLHGEKSLTPHSEDSPLQSHPIIRGRMDAALRVLEVAGAEGSDFTAAVVRATPVFGYSGSYYGAAFDYAAAFAGAFGKDDIRSRTLDFTSDEGTIMHGVHVDDCGEGYAALATAALPDDDRRRSIAGKVFNISGRRYETLREVGAALAQEYGFGHGARFGVAQDELPEAVSGHNCGLVFGWSQWVSSERIRNLTHWCDKRSLFSENIGVYRLAYEAAVEAGLDDVEKVRRRMAGNWRDDHKAAE</sequence>
<dbReference type="InterPro" id="IPR001509">
    <property type="entry name" value="Epimerase_deHydtase"/>
</dbReference>
<evidence type="ECO:0000313" key="3">
    <source>
        <dbReference type="Proteomes" id="UP001322138"/>
    </source>
</evidence>
<dbReference type="EMBL" id="JAFFGZ010000007">
    <property type="protein sequence ID" value="KAK4641412.1"/>
    <property type="molecule type" value="Genomic_DNA"/>
</dbReference>
<dbReference type="SUPFAM" id="SSF51735">
    <property type="entry name" value="NAD(P)-binding Rossmann-fold domains"/>
    <property type="match status" value="1"/>
</dbReference>
<proteinExistence type="predicted"/>